<name>A0ABT8FZA6_9MICO</name>
<feature type="transmembrane region" description="Helical" evidence="6">
    <location>
        <begin position="12"/>
        <end position="35"/>
    </location>
</feature>
<gene>
    <name evidence="7" type="ORF">QQX04_03435</name>
</gene>
<proteinExistence type="predicted"/>
<evidence type="ECO:0000256" key="5">
    <source>
        <dbReference type="ARBA" id="ARBA00023136"/>
    </source>
</evidence>
<feature type="transmembrane region" description="Helical" evidence="6">
    <location>
        <begin position="153"/>
        <end position="171"/>
    </location>
</feature>
<comment type="subcellular location">
    <subcellularLocation>
        <location evidence="1">Cell membrane</location>
        <topology evidence="1">Multi-pass membrane protein</topology>
    </subcellularLocation>
</comment>
<keyword evidence="4 6" id="KW-1133">Transmembrane helix</keyword>
<protein>
    <recommendedName>
        <fullName evidence="9">Membrane protein involved in the export of O-antigen and teichoic acid</fullName>
    </recommendedName>
</protein>
<evidence type="ECO:0000256" key="1">
    <source>
        <dbReference type="ARBA" id="ARBA00004651"/>
    </source>
</evidence>
<keyword evidence="5 6" id="KW-0472">Membrane</keyword>
<evidence type="ECO:0000256" key="2">
    <source>
        <dbReference type="ARBA" id="ARBA00022475"/>
    </source>
</evidence>
<keyword evidence="8" id="KW-1185">Reference proteome</keyword>
<dbReference type="PANTHER" id="PTHR30250">
    <property type="entry name" value="PST FAMILY PREDICTED COLANIC ACID TRANSPORTER"/>
    <property type="match status" value="1"/>
</dbReference>
<accession>A0ABT8FZA6</accession>
<dbReference type="PANTHER" id="PTHR30250:SF11">
    <property type="entry name" value="O-ANTIGEN TRANSPORTER-RELATED"/>
    <property type="match status" value="1"/>
</dbReference>
<evidence type="ECO:0000256" key="3">
    <source>
        <dbReference type="ARBA" id="ARBA00022692"/>
    </source>
</evidence>
<sequence length="428" mass="43930">MGAGAKGRFGVLGGGAMALADAGTASVATFLASLIALRSLTDEELALYALVFAAMTALMIAPQYLAYIPQRLHANRQQDLRRPQYRADATTAAPYGALTAVGVFLAGAPMLGHLDGTEAYVAICGTAAVLSLLSPFQDHLRASLHVADRHGRAAGVSGLNLAVVAVVLVTVETVDGLPAWAVLAAPFGSLALGNAVSIAAGYRWHRDVPQVEERDRLPVASQAMVASTGFARHGAGYVANLLVAALISPAALAGLEAARVAAQPVLILGTGVASFMMPKAVRAIGAGRMREARRRMGRLVAVVSSTGVVYALLLLPFSGLVSLVLGRPVDAPLASARAGAYSLSAAANPFNAYAMAERRYGLALTLTLTSELVALGVLVAAIPAMGVFAVPLAGAVSAILRIGLHAGYRWRAASRPESQESQPTAASV</sequence>
<feature type="transmembrane region" description="Helical" evidence="6">
    <location>
        <begin position="47"/>
        <end position="68"/>
    </location>
</feature>
<organism evidence="7 8">
    <name type="scientific">Demequina zhanjiangensis</name>
    <dbReference type="NCBI Taxonomy" id="3051659"/>
    <lineage>
        <taxon>Bacteria</taxon>
        <taxon>Bacillati</taxon>
        <taxon>Actinomycetota</taxon>
        <taxon>Actinomycetes</taxon>
        <taxon>Micrococcales</taxon>
        <taxon>Demequinaceae</taxon>
        <taxon>Demequina</taxon>
    </lineage>
</organism>
<reference evidence="7" key="1">
    <citation type="submission" date="2023-06" db="EMBL/GenBank/DDBJ databases">
        <title>SYSU T00b26.</title>
        <authorList>
            <person name="Gao L."/>
            <person name="Fang B.-Z."/>
            <person name="Li W.-J."/>
        </authorList>
    </citation>
    <scope>NUCLEOTIDE SEQUENCE</scope>
    <source>
        <strain evidence="7">SYSU T00b26</strain>
    </source>
</reference>
<comment type="caution">
    <text evidence="7">The sequence shown here is derived from an EMBL/GenBank/DDBJ whole genome shotgun (WGS) entry which is preliminary data.</text>
</comment>
<evidence type="ECO:0000256" key="4">
    <source>
        <dbReference type="ARBA" id="ARBA00022989"/>
    </source>
</evidence>
<dbReference type="EMBL" id="JAUHPV010000002">
    <property type="protein sequence ID" value="MDN4472044.1"/>
    <property type="molecule type" value="Genomic_DNA"/>
</dbReference>
<keyword evidence="3 6" id="KW-0812">Transmembrane</keyword>
<dbReference type="InterPro" id="IPR050833">
    <property type="entry name" value="Poly_Biosynth_Transport"/>
</dbReference>
<keyword evidence="2" id="KW-1003">Cell membrane</keyword>
<dbReference type="RefSeq" id="WP_301126305.1">
    <property type="nucleotide sequence ID" value="NZ_JAUHPV010000002.1"/>
</dbReference>
<feature type="transmembrane region" description="Helical" evidence="6">
    <location>
        <begin position="177"/>
        <end position="200"/>
    </location>
</feature>
<feature type="transmembrane region" description="Helical" evidence="6">
    <location>
        <begin position="89"/>
        <end position="111"/>
    </location>
</feature>
<feature type="transmembrane region" description="Helical" evidence="6">
    <location>
        <begin position="234"/>
        <end position="255"/>
    </location>
</feature>
<feature type="transmembrane region" description="Helical" evidence="6">
    <location>
        <begin position="299"/>
        <end position="325"/>
    </location>
</feature>
<evidence type="ECO:0008006" key="9">
    <source>
        <dbReference type="Google" id="ProtNLM"/>
    </source>
</evidence>
<dbReference type="Proteomes" id="UP001172738">
    <property type="component" value="Unassembled WGS sequence"/>
</dbReference>
<evidence type="ECO:0000313" key="7">
    <source>
        <dbReference type="EMBL" id="MDN4472044.1"/>
    </source>
</evidence>
<feature type="transmembrane region" description="Helical" evidence="6">
    <location>
        <begin position="372"/>
        <end position="400"/>
    </location>
</feature>
<feature type="transmembrane region" description="Helical" evidence="6">
    <location>
        <begin position="117"/>
        <end position="133"/>
    </location>
</feature>
<evidence type="ECO:0000313" key="8">
    <source>
        <dbReference type="Proteomes" id="UP001172738"/>
    </source>
</evidence>
<evidence type="ECO:0000256" key="6">
    <source>
        <dbReference type="SAM" id="Phobius"/>
    </source>
</evidence>
<feature type="transmembrane region" description="Helical" evidence="6">
    <location>
        <begin position="261"/>
        <end position="278"/>
    </location>
</feature>